<gene>
    <name evidence="2" type="ORF">Agabi119p4_9626</name>
</gene>
<dbReference type="EMBL" id="JABXXO010000013">
    <property type="protein sequence ID" value="KAF7761634.1"/>
    <property type="molecule type" value="Genomic_DNA"/>
</dbReference>
<feature type="compositionally biased region" description="Basic and acidic residues" evidence="1">
    <location>
        <begin position="914"/>
        <end position="926"/>
    </location>
</feature>
<dbReference type="AlphaFoldDB" id="A0A8H7EWZ8"/>
<evidence type="ECO:0000313" key="2">
    <source>
        <dbReference type="EMBL" id="KAF7761634.1"/>
    </source>
</evidence>
<feature type="compositionally biased region" description="Basic and acidic residues" evidence="1">
    <location>
        <begin position="539"/>
        <end position="554"/>
    </location>
</feature>
<comment type="caution">
    <text evidence="2">The sequence shown here is derived from an EMBL/GenBank/DDBJ whole genome shotgun (WGS) entry which is preliminary data.</text>
</comment>
<feature type="compositionally biased region" description="Polar residues" evidence="1">
    <location>
        <begin position="346"/>
        <end position="364"/>
    </location>
</feature>
<reference evidence="2 3" key="1">
    <citation type="journal article" name="Sci. Rep.">
        <title>Telomere-to-telomere assembled and centromere annotated genomes of the two main subspecies of the button mushroom Agaricus bisporus reveal especially polymorphic chromosome ends.</title>
        <authorList>
            <person name="Sonnenberg A.S.M."/>
            <person name="Sedaghat-Telgerd N."/>
            <person name="Lavrijssen B."/>
            <person name="Ohm R.A."/>
            <person name="Hendrickx P.M."/>
            <person name="Scholtmeijer K."/>
            <person name="Baars J.J.P."/>
            <person name="van Peer A."/>
        </authorList>
    </citation>
    <scope>NUCLEOTIDE SEQUENCE [LARGE SCALE GENOMIC DNA]</scope>
    <source>
        <strain evidence="2 3">H119_p4</strain>
    </source>
</reference>
<accession>A0A8H7EWZ8</accession>
<feature type="compositionally biased region" description="Basic and acidic residues" evidence="1">
    <location>
        <begin position="519"/>
        <end position="528"/>
    </location>
</feature>
<feature type="region of interest" description="Disordered" evidence="1">
    <location>
        <begin position="824"/>
        <end position="885"/>
    </location>
</feature>
<evidence type="ECO:0000256" key="1">
    <source>
        <dbReference type="SAM" id="MobiDB-lite"/>
    </source>
</evidence>
<feature type="compositionally biased region" description="Low complexity" evidence="1">
    <location>
        <begin position="588"/>
        <end position="605"/>
    </location>
</feature>
<feature type="compositionally biased region" description="Polar residues" evidence="1">
    <location>
        <begin position="171"/>
        <end position="188"/>
    </location>
</feature>
<feature type="region of interest" description="Disordered" evidence="1">
    <location>
        <begin position="900"/>
        <end position="926"/>
    </location>
</feature>
<feature type="compositionally biased region" description="Basic and acidic residues" evidence="1">
    <location>
        <begin position="26"/>
        <end position="36"/>
    </location>
</feature>
<feature type="region of interest" description="Disordered" evidence="1">
    <location>
        <begin position="1"/>
        <end position="111"/>
    </location>
</feature>
<feature type="compositionally biased region" description="Pro residues" evidence="1">
    <location>
        <begin position="1"/>
        <end position="11"/>
    </location>
</feature>
<sequence>MASLPHTPPSNTPNSPGAQSSPALVESRREASREAGARFASRESTPPPSAVQHSFHPARDIVSGSGFHDRPQQGGVTSKGRTLEETEQSPPGAFPSAENEEEKDADAGEEVKHAVTAIRVYAKSHLPASLGTYIDTDKEDDQPHDEEHGSPSATSGEPSAATPEDCDPSAKDQSGPNNETGDFHNTNAFRDPDNQTHSSHTVEDSTSEVSTSKRASPETARPSAYVDEPSASACLYADTFVPPIRTYDVVRDAMTGERQDISSGFGRSIQKASLAEPIVTVRAVPFTAEPPLVVYPKTSAPIFVSTYQEKVEIEQSEESVSTPSEHARPIRSAFYEDQQGEASVLDGTSSGTPVLSEQEQSGSRDVSDEGEDVYESPQECDTEAKAKPKGFLSKLNKWIRGKSASKNGKRSKKGSPAEPPESPLAEGVEPDNTTAVPETHGRDVTPSSEISSSTSRQEVGARPVRIAEAPATSNFNGGHLRSTSFRRRAHLDIIPKHVPEHFDETIGPLPQHVEMRGKRELPTKEKPGGSRVGVGSLPGRRDEAGVARLPDERNNTLGASIGRAYDEQVSQATESDVDAGTSLFSEVSQRSSSSDKGSSSSSSSSFEGGAEQDKEPQIGFLSDLLWEAEEVLRDLGDVALHYVPGFGYPSEEDSDVCTPTTPESREDQSVSPCPVSASTPTREPPSSPVIGFREESSEGTGVATYATQPPMPDPRPLEEQLLAPTAQSYQFVTPMNPSPHPSRSSSADVVIPDVFVAGLPSTQERISGRQEEVASPLMREYVKSPKLEDPEMEVGMEGSLPGYPTEGGLRALIGERMYDDEMRAAGAAEPVEETAFPLPSEQRQEEFTTSEAVAEQNEPASELGSEKSRAVPSESDRSFYHALSPPPIYVSFSHENVETKGFDVKGLGPPVPEGRQEKKRILADQP</sequence>
<name>A0A8H7EWZ8_AGABI</name>
<protein>
    <submittedName>
        <fullName evidence="2">Uncharacterized protein</fullName>
    </submittedName>
</protein>
<feature type="region of interest" description="Disordered" evidence="1">
    <location>
        <begin position="124"/>
        <end position="231"/>
    </location>
</feature>
<feature type="region of interest" description="Disordered" evidence="1">
    <location>
        <begin position="338"/>
        <end position="481"/>
    </location>
</feature>
<feature type="region of interest" description="Disordered" evidence="1">
    <location>
        <begin position="642"/>
        <end position="717"/>
    </location>
</feature>
<feature type="compositionally biased region" description="Basic and acidic residues" evidence="1">
    <location>
        <begin position="864"/>
        <end position="879"/>
    </location>
</feature>
<evidence type="ECO:0000313" key="3">
    <source>
        <dbReference type="Proteomes" id="UP000629468"/>
    </source>
</evidence>
<feature type="region of interest" description="Disordered" evidence="1">
    <location>
        <begin position="784"/>
        <end position="807"/>
    </location>
</feature>
<feature type="region of interest" description="Disordered" evidence="1">
    <location>
        <begin position="584"/>
        <end position="615"/>
    </location>
</feature>
<feature type="compositionally biased region" description="Acidic residues" evidence="1">
    <location>
        <begin position="368"/>
        <end position="381"/>
    </location>
</feature>
<proteinExistence type="predicted"/>
<feature type="region of interest" description="Disordered" evidence="1">
    <location>
        <begin position="519"/>
        <end position="557"/>
    </location>
</feature>
<organism evidence="2 3">
    <name type="scientific">Agaricus bisporus var. burnettii</name>
    <dbReference type="NCBI Taxonomy" id="192524"/>
    <lineage>
        <taxon>Eukaryota</taxon>
        <taxon>Fungi</taxon>
        <taxon>Dikarya</taxon>
        <taxon>Basidiomycota</taxon>
        <taxon>Agaricomycotina</taxon>
        <taxon>Agaricomycetes</taxon>
        <taxon>Agaricomycetidae</taxon>
        <taxon>Agaricales</taxon>
        <taxon>Agaricineae</taxon>
        <taxon>Agaricaceae</taxon>
        <taxon>Agaricus</taxon>
    </lineage>
</organism>
<dbReference type="Proteomes" id="UP000629468">
    <property type="component" value="Unassembled WGS sequence"/>
</dbReference>